<dbReference type="InterPro" id="IPR024084">
    <property type="entry name" value="IsoPropMal-DH-like_dom"/>
</dbReference>
<dbReference type="SUPFAM" id="SSF53659">
    <property type="entry name" value="Isocitrate/Isopropylmalate dehydrogenase-like"/>
    <property type="match status" value="1"/>
</dbReference>
<dbReference type="EMBL" id="CAJB01000414">
    <property type="protein sequence ID" value="CCH80224.1"/>
    <property type="molecule type" value="Genomic_DNA"/>
</dbReference>
<evidence type="ECO:0000256" key="3">
    <source>
        <dbReference type="ARBA" id="ARBA00007769"/>
    </source>
</evidence>
<dbReference type="NCBIfam" id="TIGR02089">
    <property type="entry name" value="TTC"/>
    <property type="match status" value="1"/>
</dbReference>
<dbReference type="PROSITE" id="PS00470">
    <property type="entry name" value="IDH_IMDH"/>
    <property type="match status" value="1"/>
</dbReference>
<reference evidence="11 12" key="1">
    <citation type="journal article" date="2013" name="ISME J.">
        <title>A metabolic model for members of the genus Tetrasphaera involved in enhanced biological phosphorus removal.</title>
        <authorList>
            <person name="Kristiansen R."/>
            <person name="Nguyen H.T.T."/>
            <person name="Saunders A.M."/>
            <person name="Nielsen J.L."/>
            <person name="Wimmer R."/>
            <person name="Le V.Q."/>
            <person name="McIlroy S.J."/>
            <person name="Petrovski S."/>
            <person name="Seviour R.J."/>
            <person name="Calteau A."/>
            <person name="Nielsen K.L."/>
            <person name="Nielsen P.H."/>
        </authorList>
    </citation>
    <scope>NUCLEOTIDE SEQUENCE [LARGE SCALE GENOMIC DNA]</scope>
    <source>
        <strain evidence="11 12">T1-X7</strain>
    </source>
</reference>
<dbReference type="GO" id="GO:0046553">
    <property type="term" value="F:D-malate dehydrogenase (decarboxylating) (NAD+) activity"/>
    <property type="evidence" value="ECO:0007669"/>
    <property type="project" value="UniProtKB-EC"/>
</dbReference>
<evidence type="ECO:0000313" key="11">
    <source>
        <dbReference type="EMBL" id="CCH80224.1"/>
    </source>
</evidence>
<dbReference type="GO" id="GO:0000287">
    <property type="term" value="F:magnesium ion binding"/>
    <property type="evidence" value="ECO:0007669"/>
    <property type="project" value="InterPro"/>
</dbReference>
<protein>
    <recommendedName>
        <fullName evidence="4">D-malate dehydrogenase (decarboxylating)</fullName>
        <ecNumber evidence="4">1.1.1.83</ecNumber>
    </recommendedName>
</protein>
<dbReference type="OrthoDB" id="5289857at2"/>
<name>A0A077M820_9MICO</name>
<dbReference type="AlphaFoldDB" id="A0A077M820"/>
<organism evidence="11 12">
    <name type="scientific">Nostocoides japonicum T1-X7</name>
    <dbReference type="NCBI Taxonomy" id="1194083"/>
    <lineage>
        <taxon>Bacteria</taxon>
        <taxon>Bacillati</taxon>
        <taxon>Actinomycetota</taxon>
        <taxon>Actinomycetes</taxon>
        <taxon>Micrococcales</taxon>
        <taxon>Intrasporangiaceae</taxon>
        <taxon>Nostocoides</taxon>
    </lineage>
</organism>
<evidence type="ECO:0000313" key="12">
    <source>
        <dbReference type="Proteomes" id="UP000035721"/>
    </source>
</evidence>
<comment type="caution">
    <text evidence="11">The sequence shown here is derived from an EMBL/GenBank/DDBJ whole genome shotgun (WGS) entry which is preliminary data.</text>
</comment>
<dbReference type="Proteomes" id="UP000035721">
    <property type="component" value="Unassembled WGS sequence"/>
</dbReference>
<dbReference type="PANTHER" id="PTHR43275">
    <property type="entry name" value="D-MALATE DEHYDROGENASE [DECARBOXYLATING]"/>
    <property type="match status" value="1"/>
</dbReference>
<dbReference type="PANTHER" id="PTHR43275:SF1">
    <property type="entry name" value="D-MALATE DEHYDROGENASE [DECARBOXYLATING]"/>
    <property type="match status" value="1"/>
</dbReference>
<proteinExistence type="inferred from homology"/>
<sequence length="354" mass="37891">MSTQRTYTIDVIAGDGIGQEVIPPAIRCVDALGARHGYSVVWRERDWGSDYYFTHRRMMPVDGIEQLADGDAILLGAVGHPDLPDHETLWGLLIPIRREFLQYINLRPVRILPGVVSPLRKVTDLDIVVVRENVEGEYSSVGGRVYRGRSEEFAIQEAVFTRTGIERVARFAADLAATRRGRLTSATKSNGIIHSMPLWDEVAADVVRDGAGLTVDSVLIDALAAKVVLDPGAFDVIVASNLFGDILSDLVAAVAGSIGIAPSANINPERRYPSMFEPVHGSAPDIAGRGIANPVGQLWSASLMLGHLGESAAADALMAAVEQTMASGVLTADLGGRADTSEFATQVLRRIDGG</sequence>
<keyword evidence="7" id="KW-0520">NAD</keyword>
<keyword evidence="12" id="KW-1185">Reference proteome</keyword>
<dbReference type="GO" id="GO:0051287">
    <property type="term" value="F:NAD binding"/>
    <property type="evidence" value="ECO:0007669"/>
    <property type="project" value="InterPro"/>
</dbReference>
<evidence type="ECO:0000256" key="1">
    <source>
        <dbReference type="ARBA" id="ARBA00001936"/>
    </source>
</evidence>
<evidence type="ECO:0000259" key="10">
    <source>
        <dbReference type="SMART" id="SM01329"/>
    </source>
</evidence>
<dbReference type="InterPro" id="IPR019818">
    <property type="entry name" value="IsoCit/isopropylmalate_DH_CS"/>
</dbReference>
<feature type="domain" description="Isopropylmalate dehydrogenase-like" evidence="10">
    <location>
        <begin position="8"/>
        <end position="347"/>
    </location>
</feature>
<dbReference type="InterPro" id="IPR011829">
    <property type="entry name" value="TTC_DH"/>
</dbReference>
<evidence type="ECO:0000256" key="7">
    <source>
        <dbReference type="ARBA" id="ARBA00023027"/>
    </source>
</evidence>
<dbReference type="Pfam" id="PF00180">
    <property type="entry name" value="Iso_dh"/>
    <property type="match status" value="1"/>
</dbReference>
<dbReference type="RefSeq" id="WP_048549826.1">
    <property type="nucleotide sequence ID" value="NZ_HF570958.1"/>
</dbReference>
<evidence type="ECO:0000256" key="4">
    <source>
        <dbReference type="ARBA" id="ARBA00013126"/>
    </source>
</evidence>
<comment type="cofactor">
    <cofactor evidence="1">
        <name>Mn(2+)</name>
        <dbReference type="ChEBI" id="CHEBI:29035"/>
    </cofactor>
</comment>
<comment type="similarity">
    <text evidence="3">Belongs to the isocitrate and isopropylmalate dehydrogenases family.</text>
</comment>
<dbReference type="STRING" id="1194083.BN12_80015"/>
<evidence type="ECO:0000256" key="5">
    <source>
        <dbReference type="ARBA" id="ARBA00022723"/>
    </source>
</evidence>
<keyword evidence="8" id="KW-0464">Manganese</keyword>
<evidence type="ECO:0000256" key="2">
    <source>
        <dbReference type="ARBA" id="ARBA00001946"/>
    </source>
</evidence>
<keyword evidence="5" id="KW-0479">Metal-binding</keyword>
<gene>
    <name evidence="11" type="primary">ycsA</name>
    <name evidence="11" type="ORF">BN12_80015</name>
</gene>
<evidence type="ECO:0000256" key="8">
    <source>
        <dbReference type="ARBA" id="ARBA00023211"/>
    </source>
</evidence>
<dbReference type="EC" id="1.1.1.83" evidence="4"/>
<evidence type="ECO:0000256" key="6">
    <source>
        <dbReference type="ARBA" id="ARBA00023002"/>
    </source>
</evidence>
<comment type="catalytic activity">
    <reaction evidence="9">
        <text>(R)-malate + NAD(+) = pyruvate + CO2 + NADH</text>
        <dbReference type="Rhea" id="RHEA:18365"/>
        <dbReference type="ChEBI" id="CHEBI:15361"/>
        <dbReference type="ChEBI" id="CHEBI:15588"/>
        <dbReference type="ChEBI" id="CHEBI:16526"/>
        <dbReference type="ChEBI" id="CHEBI:57540"/>
        <dbReference type="ChEBI" id="CHEBI:57945"/>
        <dbReference type="EC" id="1.1.1.83"/>
    </reaction>
</comment>
<dbReference type="InterPro" id="IPR050501">
    <property type="entry name" value="ICDH/IPMDH"/>
</dbReference>
<keyword evidence="6 11" id="KW-0560">Oxidoreductase</keyword>
<evidence type="ECO:0000256" key="9">
    <source>
        <dbReference type="ARBA" id="ARBA00049301"/>
    </source>
</evidence>
<comment type="cofactor">
    <cofactor evidence="2">
        <name>Mg(2+)</name>
        <dbReference type="ChEBI" id="CHEBI:18420"/>
    </cofactor>
</comment>
<accession>A0A077M820</accession>
<dbReference type="Gene3D" id="3.40.718.10">
    <property type="entry name" value="Isopropylmalate Dehydrogenase"/>
    <property type="match status" value="1"/>
</dbReference>
<dbReference type="SMART" id="SM01329">
    <property type="entry name" value="Iso_dh"/>
    <property type="match status" value="1"/>
</dbReference>